<sequence length="165" mass="18215">MARQLKARGSLLDKLGKARTTAETVLKLGLAISELNPIAKAVVAVVEKIYNHLEEQENLDDLLYDLVENVVAFQDYIEQVKPHACVSSLTDAISKGIQLLADVDTFVTQYQYHGEAVRGLHLTMTSTAKGQVEDLKKQFDSLTDQFKTALSIQILDAVISMNVPN</sequence>
<name>A0A067PF68_9AGAM</name>
<dbReference type="EMBL" id="KL197802">
    <property type="protein sequence ID" value="KDQ49136.1"/>
    <property type="molecule type" value="Genomic_DNA"/>
</dbReference>
<organism evidence="1 2">
    <name type="scientific">Jaapia argillacea MUCL 33604</name>
    <dbReference type="NCBI Taxonomy" id="933084"/>
    <lineage>
        <taxon>Eukaryota</taxon>
        <taxon>Fungi</taxon>
        <taxon>Dikarya</taxon>
        <taxon>Basidiomycota</taxon>
        <taxon>Agaricomycotina</taxon>
        <taxon>Agaricomycetes</taxon>
        <taxon>Agaricomycetidae</taxon>
        <taxon>Jaapiales</taxon>
        <taxon>Jaapiaceae</taxon>
        <taxon>Jaapia</taxon>
    </lineage>
</organism>
<dbReference type="Proteomes" id="UP000027265">
    <property type="component" value="Unassembled WGS sequence"/>
</dbReference>
<dbReference type="OrthoDB" id="3257453at2759"/>
<reference evidence="2" key="1">
    <citation type="journal article" date="2014" name="Proc. Natl. Acad. Sci. U.S.A.">
        <title>Extensive sampling of basidiomycete genomes demonstrates inadequacy of the white-rot/brown-rot paradigm for wood decay fungi.</title>
        <authorList>
            <person name="Riley R."/>
            <person name="Salamov A.A."/>
            <person name="Brown D.W."/>
            <person name="Nagy L.G."/>
            <person name="Floudas D."/>
            <person name="Held B.W."/>
            <person name="Levasseur A."/>
            <person name="Lombard V."/>
            <person name="Morin E."/>
            <person name="Otillar R."/>
            <person name="Lindquist E.A."/>
            <person name="Sun H."/>
            <person name="LaButti K.M."/>
            <person name="Schmutz J."/>
            <person name="Jabbour D."/>
            <person name="Luo H."/>
            <person name="Baker S.E."/>
            <person name="Pisabarro A.G."/>
            <person name="Walton J.D."/>
            <person name="Blanchette R.A."/>
            <person name="Henrissat B."/>
            <person name="Martin F."/>
            <person name="Cullen D."/>
            <person name="Hibbett D.S."/>
            <person name="Grigoriev I.V."/>
        </authorList>
    </citation>
    <scope>NUCLEOTIDE SEQUENCE [LARGE SCALE GENOMIC DNA]</scope>
    <source>
        <strain evidence="2">MUCL 33604</strain>
    </source>
</reference>
<dbReference type="InParanoid" id="A0A067PF68"/>
<evidence type="ECO:0000313" key="1">
    <source>
        <dbReference type="EMBL" id="KDQ49136.1"/>
    </source>
</evidence>
<dbReference type="AlphaFoldDB" id="A0A067PF68"/>
<gene>
    <name evidence="1" type="ORF">JAAARDRAFT_681475</name>
</gene>
<dbReference type="HOGENOM" id="CLU_1611018_0_0_1"/>
<accession>A0A067PF68</accession>
<proteinExistence type="predicted"/>
<evidence type="ECO:0000313" key="2">
    <source>
        <dbReference type="Proteomes" id="UP000027265"/>
    </source>
</evidence>
<keyword evidence="2" id="KW-1185">Reference proteome</keyword>
<protein>
    <submittedName>
        <fullName evidence="1">Uncharacterized protein</fullName>
    </submittedName>
</protein>